<accession>A0AAD4QJE7</accession>
<sequence length="91" mass="9972">VWDSSFLSTLIMITLLGRYAQDNIPAPGASAGGRVMRINELFRGLEMGHLLSLYLSIIAYGLELPSVIHPTIFAPIHEMFTPQLGVGITFI</sequence>
<protein>
    <submittedName>
        <fullName evidence="1">Uncharacterized protein</fullName>
    </submittedName>
</protein>
<gene>
    <name evidence="1" type="ORF">B0F90DRAFT_1775606</name>
</gene>
<keyword evidence="2" id="KW-1185">Reference proteome</keyword>
<evidence type="ECO:0000313" key="1">
    <source>
        <dbReference type="EMBL" id="KAI0291623.1"/>
    </source>
</evidence>
<name>A0AAD4QJE7_9AGAM</name>
<feature type="non-terminal residue" evidence="1">
    <location>
        <position position="91"/>
    </location>
</feature>
<evidence type="ECO:0000313" key="2">
    <source>
        <dbReference type="Proteomes" id="UP001203297"/>
    </source>
</evidence>
<organism evidence="1 2">
    <name type="scientific">Multifurca ochricompacta</name>
    <dbReference type="NCBI Taxonomy" id="376703"/>
    <lineage>
        <taxon>Eukaryota</taxon>
        <taxon>Fungi</taxon>
        <taxon>Dikarya</taxon>
        <taxon>Basidiomycota</taxon>
        <taxon>Agaricomycotina</taxon>
        <taxon>Agaricomycetes</taxon>
        <taxon>Russulales</taxon>
        <taxon>Russulaceae</taxon>
        <taxon>Multifurca</taxon>
    </lineage>
</organism>
<comment type="caution">
    <text evidence="1">The sequence shown here is derived from an EMBL/GenBank/DDBJ whole genome shotgun (WGS) entry which is preliminary data.</text>
</comment>
<dbReference type="AlphaFoldDB" id="A0AAD4QJE7"/>
<dbReference type="Proteomes" id="UP001203297">
    <property type="component" value="Unassembled WGS sequence"/>
</dbReference>
<proteinExistence type="predicted"/>
<reference evidence="1" key="1">
    <citation type="journal article" date="2022" name="New Phytol.">
        <title>Evolutionary transition to the ectomycorrhizal habit in the genomes of a hyperdiverse lineage of mushroom-forming fungi.</title>
        <authorList>
            <person name="Looney B."/>
            <person name="Miyauchi S."/>
            <person name="Morin E."/>
            <person name="Drula E."/>
            <person name="Courty P.E."/>
            <person name="Kohler A."/>
            <person name="Kuo A."/>
            <person name="LaButti K."/>
            <person name="Pangilinan J."/>
            <person name="Lipzen A."/>
            <person name="Riley R."/>
            <person name="Andreopoulos W."/>
            <person name="He G."/>
            <person name="Johnson J."/>
            <person name="Nolan M."/>
            <person name="Tritt A."/>
            <person name="Barry K.W."/>
            <person name="Grigoriev I.V."/>
            <person name="Nagy L.G."/>
            <person name="Hibbett D."/>
            <person name="Henrissat B."/>
            <person name="Matheny P.B."/>
            <person name="Labbe J."/>
            <person name="Martin F.M."/>
        </authorList>
    </citation>
    <scope>NUCLEOTIDE SEQUENCE</scope>
    <source>
        <strain evidence="1">BPL690</strain>
    </source>
</reference>
<dbReference type="EMBL" id="WTXG01000151">
    <property type="protein sequence ID" value="KAI0291623.1"/>
    <property type="molecule type" value="Genomic_DNA"/>
</dbReference>